<organism evidence="2 3">
    <name type="scientific">Mycobacterium parmense</name>
    <dbReference type="NCBI Taxonomy" id="185642"/>
    <lineage>
        <taxon>Bacteria</taxon>
        <taxon>Bacillati</taxon>
        <taxon>Actinomycetota</taxon>
        <taxon>Actinomycetes</taxon>
        <taxon>Mycobacteriales</taxon>
        <taxon>Mycobacteriaceae</taxon>
        <taxon>Mycobacterium</taxon>
        <taxon>Mycobacterium simiae complex</taxon>
    </lineage>
</organism>
<feature type="signal peptide" evidence="1">
    <location>
        <begin position="1"/>
        <end position="32"/>
    </location>
</feature>
<evidence type="ECO:0000256" key="1">
    <source>
        <dbReference type="SAM" id="SignalP"/>
    </source>
</evidence>
<dbReference type="AlphaFoldDB" id="A0A7I7YTC1"/>
<evidence type="ECO:0000313" key="3">
    <source>
        <dbReference type="Proteomes" id="UP000467105"/>
    </source>
</evidence>
<keyword evidence="1" id="KW-0732">Signal</keyword>
<protein>
    <submittedName>
        <fullName evidence="2">Uncharacterized protein</fullName>
    </submittedName>
</protein>
<evidence type="ECO:0000313" key="2">
    <source>
        <dbReference type="EMBL" id="BBZ45115.1"/>
    </source>
</evidence>
<gene>
    <name evidence="2" type="ORF">MPRM_23960</name>
</gene>
<dbReference type="EMBL" id="AP022614">
    <property type="protein sequence ID" value="BBZ45115.1"/>
    <property type="molecule type" value="Genomic_DNA"/>
</dbReference>
<feature type="chain" id="PRO_5039585258" evidence="1">
    <location>
        <begin position="33"/>
        <end position="85"/>
    </location>
</feature>
<proteinExistence type="predicted"/>
<dbReference type="RefSeq" id="WP_232066601.1">
    <property type="nucleotide sequence ID" value="NZ_AP022614.1"/>
</dbReference>
<keyword evidence="3" id="KW-1185">Reference proteome</keyword>
<accession>A0A7I7YTC1</accession>
<sequence>MPAMQRCARAFVVVLIGAGGALGFGGSGTAPAGADPNPFSTLGCGCPETAPTGTPARRDEITLGIRQGIVKWLPRPRPGEPSTAR</sequence>
<reference evidence="2 3" key="1">
    <citation type="journal article" date="2019" name="Emerg. Microbes Infect.">
        <title>Comprehensive subspecies identification of 175 nontuberculous mycobacteria species based on 7547 genomic profiles.</title>
        <authorList>
            <person name="Matsumoto Y."/>
            <person name="Kinjo T."/>
            <person name="Motooka D."/>
            <person name="Nabeya D."/>
            <person name="Jung N."/>
            <person name="Uechi K."/>
            <person name="Horii T."/>
            <person name="Iida T."/>
            <person name="Fujita J."/>
            <person name="Nakamura S."/>
        </authorList>
    </citation>
    <scope>NUCLEOTIDE SEQUENCE [LARGE SCALE GENOMIC DNA]</scope>
    <source>
        <strain evidence="2 3">JCM 14742</strain>
    </source>
</reference>
<name>A0A7I7YTC1_9MYCO</name>
<dbReference type="Proteomes" id="UP000467105">
    <property type="component" value="Chromosome"/>
</dbReference>